<keyword evidence="5" id="KW-0411">Iron-sulfur</keyword>
<accession>A0A1F7WPQ1</accession>
<dbReference type="PANTHER" id="PTHR43498:SF1">
    <property type="entry name" value="COB--COM HETERODISULFIDE REDUCTASE IRON-SULFUR SUBUNIT A"/>
    <property type="match status" value="1"/>
</dbReference>
<dbReference type="GO" id="GO:0016491">
    <property type="term" value="F:oxidoreductase activity"/>
    <property type="evidence" value="ECO:0007669"/>
    <property type="project" value="UniProtKB-KW"/>
</dbReference>
<comment type="caution">
    <text evidence="6">The sequence shown here is derived from an EMBL/GenBank/DDBJ whole genome shotgun (WGS) entry which is preliminary data.</text>
</comment>
<dbReference type="PANTHER" id="PTHR43498">
    <property type="entry name" value="FERREDOXIN:COB-COM HETERODISULFIDE REDUCTASE SUBUNIT A"/>
    <property type="match status" value="1"/>
</dbReference>
<dbReference type="Proteomes" id="UP000178735">
    <property type="component" value="Unassembled WGS sequence"/>
</dbReference>
<evidence type="ECO:0000256" key="2">
    <source>
        <dbReference type="ARBA" id="ARBA00022723"/>
    </source>
</evidence>
<evidence type="ECO:0000256" key="3">
    <source>
        <dbReference type="ARBA" id="ARBA00023002"/>
    </source>
</evidence>
<evidence type="ECO:0000313" key="6">
    <source>
        <dbReference type="EMBL" id="OGM04497.1"/>
    </source>
</evidence>
<dbReference type="Pfam" id="PF12831">
    <property type="entry name" value="FAD_oxidored"/>
    <property type="match status" value="1"/>
</dbReference>
<evidence type="ECO:0000256" key="4">
    <source>
        <dbReference type="ARBA" id="ARBA00023004"/>
    </source>
</evidence>
<dbReference type="STRING" id="1817813.A2008_08165"/>
<dbReference type="InterPro" id="IPR036188">
    <property type="entry name" value="FAD/NAD-bd_sf"/>
</dbReference>
<evidence type="ECO:0000256" key="5">
    <source>
        <dbReference type="ARBA" id="ARBA00023014"/>
    </source>
</evidence>
<name>A0A1F7WPQ1_9BACT</name>
<proteinExistence type="predicted"/>
<keyword evidence="2" id="KW-0479">Metal-binding</keyword>
<sequence>MQAVKYINYSKKDIPVLFEADCCVCGGGTAGVPAAVMAARGGSGTIIVEKGVSVGGAQTRALVLPFMPTFVEGSDTPIITEIKKRMLDEGIDMDDKVTAFGWFNPEKIAYIYDKMLQEAGVKILYNADLIDAVTEDKKIRYVIVNTIEGLVAIKAGVFIDCTGDAVLARISGVKTEKGFEKTGNNQPMSFRFEMGGIDLDRLYEYTRSINDNWCATKPPYFEIALARHRDIKYPLEPLFVAGFERGELTEEDIEYFQAFTITGKPGCMSMNCPEIPVKFKATRAADLSDAIVYARSMIHRISKFVIKNIPGFEKAYISREASMIGARESFRIVGKYQMTENDYHERRKFDDAVAKTAWYIDAHGEKVGEYLAKGEYYEIPYRALITNEIDNLIVAGRCISATFILQASMRIQPTCMSLGEAAGAAAAYSKKRGIAVNAIEWDKVENDIKAYKK</sequence>
<keyword evidence="4" id="KW-0408">Iron</keyword>
<dbReference type="GO" id="GO:0051539">
    <property type="term" value="F:4 iron, 4 sulfur cluster binding"/>
    <property type="evidence" value="ECO:0007669"/>
    <property type="project" value="UniProtKB-KW"/>
</dbReference>
<keyword evidence="3" id="KW-0560">Oxidoreductase</keyword>
<reference evidence="6 7" key="1">
    <citation type="journal article" date="2016" name="Nat. Commun.">
        <title>Thousands of microbial genomes shed light on interconnected biogeochemical processes in an aquifer system.</title>
        <authorList>
            <person name="Anantharaman K."/>
            <person name="Brown C.T."/>
            <person name="Hug L.A."/>
            <person name="Sharon I."/>
            <person name="Castelle C.J."/>
            <person name="Probst A.J."/>
            <person name="Thomas B.C."/>
            <person name="Singh A."/>
            <person name="Wilkins M.J."/>
            <person name="Karaoz U."/>
            <person name="Brodie E.L."/>
            <person name="Williams K.H."/>
            <person name="Hubbard S.S."/>
            <person name="Banfield J.F."/>
        </authorList>
    </citation>
    <scope>NUCLEOTIDE SEQUENCE [LARGE SCALE GENOMIC DNA]</scope>
</reference>
<dbReference type="GO" id="GO:0046872">
    <property type="term" value="F:metal ion binding"/>
    <property type="evidence" value="ECO:0007669"/>
    <property type="project" value="UniProtKB-KW"/>
</dbReference>
<dbReference type="AlphaFoldDB" id="A0A1F7WPQ1"/>
<dbReference type="EMBL" id="MGFH01000142">
    <property type="protein sequence ID" value="OGM04497.1"/>
    <property type="molecule type" value="Genomic_DNA"/>
</dbReference>
<gene>
    <name evidence="6" type="ORF">A2008_08165</name>
</gene>
<evidence type="ECO:0000313" key="7">
    <source>
        <dbReference type="Proteomes" id="UP000178735"/>
    </source>
</evidence>
<protein>
    <recommendedName>
        <fullName evidence="8">FAD-dependent oxidoreductase</fullName>
    </recommendedName>
</protein>
<dbReference type="InterPro" id="IPR039650">
    <property type="entry name" value="HdrA-like"/>
</dbReference>
<evidence type="ECO:0000256" key="1">
    <source>
        <dbReference type="ARBA" id="ARBA00022485"/>
    </source>
</evidence>
<organism evidence="6 7">
    <name type="scientific">Candidatus Wallbacteria bacterium GWC2_49_35</name>
    <dbReference type="NCBI Taxonomy" id="1817813"/>
    <lineage>
        <taxon>Bacteria</taxon>
        <taxon>Candidatus Walliibacteriota</taxon>
    </lineage>
</organism>
<dbReference type="Gene3D" id="3.50.50.60">
    <property type="entry name" value="FAD/NAD(P)-binding domain"/>
    <property type="match status" value="1"/>
</dbReference>
<dbReference type="SUPFAM" id="SSF51905">
    <property type="entry name" value="FAD/NAD(P)-binding domain"/>
    <property type="match status" value="1"/>
</dbReference>
<evidence type="ECO:0008006" key="8">
    <source>
        <dbReference type="Google" id="ProtNLM"/>
    </source>
</evidence>
<keyword evidence="1" id="KW-0004">4Fe-4S</keyword>